<gene>
    <name evidence="2" type="ORF">NDU88_004094</name>
</gene>
<dbReference type="Proteomes" id="UP001066276">
    <property type="component" value="Chromosome 9"/>
</dbReference>
<feature type="compositionally biased region" description="Low complexity" evidence="1">
    <location>
        <begin position="102"/>
        <end position="113"/>
    </location>
</feature>
<evidence type="ECO:0000313" key="3">
    <source>
        <dbReference type="Proteomes" id="UP001066276"/>
    </source>
</evidence>
<sequence length="113" mass="11796">MGPVRFRAFGGGQSAKGVPCLDLLRVHTESVRSVPGLGCGRIPVCSPCSGRASPSSSARALPRLPAPAPDQGHQQSQRALRVTAIGSRSTPQLRASEPPPSHQQLPSSPQLPF</sequence>
<name>A0AAV7N0J0_PLEWA</name>
<comment type="caution">
    <text evidence="2">The sequence shown here is derived from an EMBL/GenBank/DDBJ whole genome shotgun (WGS) entry which is preliminary data.</text>
</comment>
<feature type="compositionally biased region" description="Low complexity" evidence="1">
    <location>
        <begin position="48"/>
        <end position="63"/>
    </location>
</feature>
<reference evidence="2" key="1">
    <citation type="journal article" date="2022" name="bioRxiv">
        <title>Sequencing and chromosome-scale assembly of the giantPleurodeles waltlgenome.</title>
        <authorList>
            <person name="Brown T."/>
            <person name="Elewa A."/>
            <person name="Iarovenko S."/>
            <person name="Subramanian E."/>
            <person name="Araus A.J."/>
            <person name="Petzold A."/>
            <person name="Susuki M."/>
            <person name="Suzuki K.-i.T."/>
            <person name="Hayashi T."/>
            <person name="Toyoda A."/>
            <person name="Oliveira C."/>
            <person name="Osipova E."/>
            <person name="Leigh N.D."/>
            <person name="Simon A."/>
            <person name="Yun M.H."/>
        </authorList>
    </citation>
    <scope>NUCLEOTIDE SEQUENCE</scope>
    <source>
        <strain evidence="2">20211129_DDA</strain>
        <tissue evidence="2">Liver</tissue>
    </source>
</reference>
<evidence type="ECO:0000313" key="2">
    <source>
        <dbReference type="EMBL" id="KAJ1106693.1"/>
    </source>
</evidence>
<organism evidence="2 3">
    <name type="scientific">Pleurodeles waltl</name>
    <name type="common">Iberian ribbed newt</name>
    <dbReference type="NCBI Taxonomy" id="8319"/>
    <lineage>
        <taxon>Eukaryota</taxon>
        <taxon>Metazoa</taxon>
        <taxon>Chordata</taxon>
        <taxon>Craniata</taxon>
        <taxon>Vertebrata</taxon>
        <taxon>Euteleostomi</taxon>
        <taxon>Amphibia</taxon>
        <taxon>Batrachia</taxon>
        <taxon>Caudata</taxon>
        <taxon>Salamandroidea</taxon>
        <taxon>Salamandridae</taxon>
        <taxon>Pleurodelinae</taxon>
        <taxon>Pleurodeles</taxon>
    </lineage>
</organism>
<protein>
    <submittedName>
        <fullName evidence="2">Uncharacterized protein</fullName>
    </submittedName>
</protein>
<accession>A0AAV7N0J0</accession>
<dbReference type="AlphaFoldDB" id="A0AAV7N0J0"/>
<keyword evidence="3" id="KW-1185">Reference proteome</keyword>
<proteinExistence type="predicted"/>
<dbReference type="EMBL" id="JANPWB010000013">
    <property type="protein sequence ID" value="KAJ1106693.1"/>
    <property type="molecule type" value="Genomic_DNA"/>
</dbReference>
<feature type="region of interest" description="Disordered" evidence="1">
    <location>
        <begin position="48"/>
        <end position="113"/>
    </location>
</feature>
<evidence type="ECO:0000256" key="1">
    <source>
        <dbReference type="SAM" id="MobiDB-lite"/>
    </source>
</evidence>